<proteinExistence type="predicted"/>
<feature type="region of interest" description="Disordered" evidence="1">
    <location>
        <begin position="65"/>
        <end position="134"/>
    </location>
</feature>
<dbReference type="VEuPathDB" id="TriTrypDB:LtaPh_3407500"/>
<organism evidence="2 3">
    <name type="scientific">Leishmania tarentolae</name>
    <name type="common">Sauroleishmania tarentolae</name>
    <dbReference type="NCBI Taxonomy" id="5689"/>
    <lineage>
        <taxon>Eukaryota</taxon>
        <taxon>Discoba</taxon>
        <taxon>Euglenozoa</taxon>
        <taxon>Kinetoplastea</taxon>
        <taxon>Metakinetoplastina</taxon>
        <taxon>Trypanosomatida</taxon>
        <taxon>Trypanosomatidae</taxon>
        <taxon>Leishmaniinae</taxon>
        <taxon>Leishmania</taxon>
        <taxon>lizard Leishmania</taxon>
    </lineage>
</organism>
<evidence type="ECO:0000256" key="1">
    <source>
        <dbReference type="SAM" id="MobiDB-lite"/>
    </source>
</evidence>
<gene>
    <name evidence="2" type="ORF">LtaPh_3407500</name>
</gene>
<dbReference type="AlphaFoldDB" id="A0A640KAR5"/>
<sequence length="134" mass="14568">MRVCRFLPSLHRCRRWGLHGSGRSAVFVGVVPVAATAASLVRRGCGITAHPLPFASRYPCRRHCTGRRCSPSDPRTCRRYRRQPRQSKRATGSCSTHSASAVPAPPPPSCADADDAPSPAPVRSASHRRNAVWS</sequence>
<protein>
    <submittedName>
        <fullName evidence="2">Uncharacterized protein</fullName>
    </submittedName>
</protein>
<evidence type="ECO:0000313" key="3">
    <source>
        <dbReference type="Proteomes" id="UP000419144"/>
    </source>
</evidence>
<accession>A0A640KAR5</accession>
<feature type="compositionally biased region" description="Basic residues" evidence="1">
    <location>
        <begin position="77"/>
        <end position="88"/>
    </location>
</feature>
<keyword evidence="3" id="KW-1185">Reference proteome</keyword>
<dbReference type="Proteomes" id="UP000419144">
    <property type="component" value="Unassembled WGS sequence"/>
</dbReference>
<feature type="compositionally biased region" description="Basic residues" evidence="1">
    <location>
        <begin position="125"/>
        <end position="134"/>
    </location>
</feature>
<dbReference type="EMBL" id="BLBS01000008">
    <property type="protein sequence ID" value="GET86094.1"/>
    <property type="molecule type" value="Genomic_DNA"/>
</dbReference>
<evidence type="ECO:0000313" key="2">
    <source>
        <dbReference type="EMBL" id="GET86094.1"/>
    </source>
</evidence>
<name>A0A640KAR5_LEITA</name>
<comment type="caution">
    <text evidence="2">The sequence shown here is derived from an EMBL/GenBank/DDBJ whole genome shotgun (WGS) entry which is preliminary data.</text>
</comment>
<reference evidence="2" key="1">
    <citation type="submission" date="2019-11" db="EMBL/GenBank/DDBJ databases">
        <title>Leishmania tarentolae CDS.</title>
        <authorList>
            <person name="Goto Y."/>
            <person name="Yamagishi J."/>
        </authorList>
    </citation>
    <scope>NUCLEOTIDE SEQUENCE [LARGE SCALE GENOMIC DNA]</scope>
    <source>
        <strain evidence="2">Parrot Tar II</strain>
    </source>
</reference>